<evidence type="ECO:0000256" key="1">
    <source>
        <dbReference type="SAM" id="SignalP"/>
    </source>
</evidence>
<reference evidence="4" key="2">
    <citation type="journal article" date="2023" name="MicrobiologyOpen">
        <title>Genomics of the tumorigenes clade of the family Rhizobiaceae and description of Rhizobium rhododendri sp. nov.</title>
        <authorList>
            <person name="Kuzmanovic N."/>
            <person name="diCenzo G.C."/>
            <person name="Bunk B."/>
            <person name="Sproeer C."/>
            <person name="Fruehling A."/>
            <person name="Neumann-Schaal M."/>
            <person name="Overmann J."/>
            <person name="Smalla K."/>
        </authorList>
    </citation>
    <scope>NUCLEOTIDE SEQUENCE [LARGE SCALE GENOMIC DNA]</scope>
    <source>
        <strain evidence="4">1078</strain>
    </source>
</reference>
<proteinExistence type="predicted"/>
<feature type="signal peptide" evidence="1">
    <location>
        <begin position="1"/>
        <end position="27"/>
    </location>
</feature>
<dbReference type="Gene3D" id="3.40.190.10">
    <property type="entry name" value="Periplasmic binding protein-like II"/>
    <property type="match status" value="1"/>
</dbReference>
<dbReference type="RefSeq" id="WP_111222648.1">
    <property type="nucleotide sequence ID" value="NZ_CP117255.1"/>
</dbReference>
<name>A0AAF1KMB4_9HYPH</name>
<dbReference type="GO" id="GO:0043190">
    <property type="term" value="C:ATP-binding cassette (ABC) transporter complex"/>
    <property type="evidence" value="ECO:0007669"/>
    <property type="project" value="InterPro"/>
</dbReference>
<dbReference type="GO" id="GO:0015871">
    <property type="term" value="P:choline transport"/>
    <property type="evidence" value="ECO:0007669"/>
    <property type="project" value="InterPro"/>
</dbReference>
<feature type="chain" id="PRO_5042200031" evidence="1">
    <location>
        <begin position="28"/>
        <end position="320"/>
    </location>
</feature>
<dbReference type="Gene3D" id="3.40.190.100">
    <property type="entry name" value="Glycine betaine-binding periplasmic protein, domain 2"/>
    <property type="match status" value="1"/>
</dbReference>
<evidence type="ECO:0000259" key="2">
    <source>
        <dbReference type="Pfam" id="PF04069"/>
    </source>
</evidence>
<reference evidence="3 4" key="1">
    <citation type="journal article" date="2018" name="Sci. Rep.">
        <title>Rhizobium tumorigenes sp. nov., a novel plant tumorigenic bacterium isolated from cane gall tumors on thornless blackberry.</title>
        <authorList>
            <person name="Kuzmanovi N."/>
            <person name="Smalla K."/>
            <person name="Gronow S."/>
            <person name="PuBawska J."/>
        </authorList>
    </citation>
    <scope>NUCLEOTIDE SEQUENCE [LARGE SCALE GENOMIC DNA]</scope>
    <source>
        <strain evidence="3 4">1078</strain>
    </source>
</reference>
<dbReference type="GO" id="GO:0033265">
    <property type="term" value="F:choline binding"/>
    <property type="evidence" value="ECO:0007669"/>
    <property type="project" value="InterPro"/>
</dbReference>
<dbReference type="Pfam" id="PF04069">
    <property type="entry name" value="OpuAC"/>
    <property type="match status" value="1"/>
</dbReference>
<dbReference type="GO" id="GO:0022857">
    <property type="term" value="F:transmembrane transporter activity"/>
    <property type="evidence" value="ECO:0007669"/>
    <property type="project" value="InterPro"/>
</dbReference>
<dbReference type="SUPFAM" id="SSF53850">
    <property type="entry name" value="Periplasmic binding protein-like II"/>
    <property type="match status" value="1"/>
</dbReference>
<evidence type="ECO:0000313" key="3">
    <source>
        <dbReference type="EMBL" id="WFR94242.1"/>
    </source>
</evidence>
<dbReference type="EMBL" id="CP117255">
    <property type="protein sequence ID" value="WFR94242.1"/>
    <property type="molecule type" value="Genomic_DNA"/>
</dbReference>
<keyword evidence="1" id="KW-0732">Signal</keyword>
<dbReference type="InterPro" id="IPR007210">
    <property type="entry name" value="ABC_Gly_betaine_transp_sub-bd"/>
</dbReference>
<dbReference type="Proteomes" id="UP000249499">
    <property type="component" value="Chromosome"/>
</dbReference>
<dbReference type="KEGG" id="rtu:PR017_10350"/>
<keyword evidence="4" id="KW-1185">Reference proteome</keyword>
<dbReference type="CDD" id="cd13640">
    <property type="entry name" value="PBP2_ChoX"/>
    <property type="match status" value="1"/>
</dbReference>
<dbReference type="GO" id="GO:0042597">
    <property type="term" value="C:periplasmic space"/>
    <property type="evidence" value="ECO:0007669"/>
    <property type="project" value="InterPro"/>
</dbReference>
<gene>
    <name evidence="3" type="ORF">PR017_10350</name>
</gene>
<feature type="domain" description="ABC-type glycine betaine transport system substrate-binding" evidence="2">
    <location>
        <begin position="35"/>
        <end position="289"/>
    </location>
</feature>
<dbReference type="InterPro" id="IPR017783">
    <property type="entry name" value="ABC_choline_sub-bd"/>
</dbReference>
<sequence length="320" mass="34751">MMKLTLFTLSLSTALFSAVITPSVASAAEPASCSTVHFAEVSWTDIQATTGTATYILDALGYKTDIKDLDVPIVFQSLANKQLDVFLGNWMPSQAPMIKPYTDAKTIDTVRANLEGAKYTLATNEFGSKLGIKDFSDIAKHEKELDGKIYGIEPGNDGNKLVLDMIKGHKYGLDEKDFKVIESSEQGMLSQVTKLDKSKKPIIFLGWAPHPMNTKYKMTYLTGGDDVFGPNYGGANVFTNTRAGYVTECPNVGKFLQNLSFTLPMENEIMGLIMDKSLQGKAAAKTWLKAHPETIKPWLAGVTTADGGDAEAAVKKSLGL</sequence>
<evidence type="ECO:0000313" key="4">
    <source>
        <dbReference type="Proteomes" id="UP000249499"/>
    </source>
</evidence>
<protein>
    <submittedName>
        <fullName evidence="3">Choline ABC transporter substrate-binding protein</fullName>
    </submittedName>
</protein>
<accession>A0AAF1KMB4</accession>
<dbReference type="AlphaFoldDB" id="A0AAF1KMB4"/>
<dbReference type="NCBIfam" id="TIGR03414">
    <property type="entry name" value="ABC_choline_bnd"/>
    <property type="match status" value="1"/>
</dbReference>
<organism evidence="3 4">
    <name type="scientific">Rhizobium tumorigenes</name>
    <dbReference type="NCBI Taxonomy" id="2041385"/>
    <lineage>
        <taxon>Bacteria</taxon>
        <taxon>Pseudomonadati</taxon>
        <taxon>Pseudomonadota</taxon>
        <taxon>Alphaproteobacteria</taxon>
        <taxon>Hyphomicrobiales</taxon>
        <taxon>Rhizobiaceae</taxon>
        <taxon>Rhizobium/Agrobacterium group</taxon>
        <taxon>Rhizobium</taxon>
    </lineage>
</organism>